<feature type="region of interest" description="Disordered" evidence="2">
    <location>
        <begin position="436"/>
        <end position="619"/>
    </location>
</feature>
<evidence type="ECO:0000313" key="4">
    <source>
        <dbReference type="EMBL" id="TQM01306.1"/>
    </source>
</evidence>
<name>A0A543CW19_9ACTN</name>
<dbReference type="CDD" id="cd00060">
    <property type="entry name" value="FHA"/>
    <property type="match status" value="1"/>
</dbReference>
<evidence type="ECO:0000256" key="2">
    <source>
        <dbReference type="SAM" id="MobiDB-lite"/>
    </source>
</evidence>
<gene>
    <name evidence="4" type="ORF">FB559_7063</name>
</gene>
<dbReference type="Gene3D" id="3.90.210.10">
    <property type="entry name" value="Heat-Labile Enterotoxin, subunit A"/>
    <property type="match status" value="1"/>
</dbReference>
<dbReference type="Gene3D" id="2.60.200.20">
    <property type="match status" value="1"/>
</dbReference>
<evidence type="ECO:0000313" key="5">
    <source>
        <dbReference type="Proteomes" id="UP000316096"/>
    </source>
</evidence>
<dbReference type="EMBL" id="VFOZ01000001">
    <property type="protein sequence ID" value="TQM01306.1"/>
    <property type="molecule type" value="Genomic_DNA"/>
</dbReference>
<accession>A0A543CW19</accession>
<dbReference type="InterPro" id="IPR000253">
    <property type="entry name" value="FHA_dom"/>
</dbReference>
<reference evidence="4 5" key="1">
    <citation type="submission" date="2019-06" db="EMBL/GenBank/DDBJ databases">
        <title>Sequencing the genomes of 1000 actinobacteria strains.</title>
        <authorList>
            <person name="Klenk H.-P."/>
        </authorList>
    </citation>
    <scope>NUCLEOTIDE SEQUENCE [LARGE SCALE GENOMIC DNA]</scope>
    <source>
        <strain evidence="4 5">DSM 102200</strain>
    </source>
</reference>
<protein>
    <submittedName>
        <fullName evidence="4">FHA domain-containing protein</fullName>
    </submittedName>
</protein>
<dbReference type="PROSITE" id="PS50006">
    <property type="entry name" value="FHA_DOMAIN"/>
    <property type="match status" value="1"/>
</dbReference>
<dbReference type="SMART" id="SM00240">
    <property type="entry name" value="FHA"/>
    <property type="match status" value="1"/>
</dbReference>
<dbReference type="Pfam" id="PF25547">
    <property type="entry name" value="WXG100_2"/>
    <property type="match status" value="1"/>
</dbReference>
<proteinExistence type="predicted"/>
<keyword evidence="5" id="KW-1185">Reference proteome</keyword>
<dbReference type="OrthoDB" id="5194739at2"/>
<dbReference type="RefSeq" id="WP_141961159.1">
    <property type="nucleotide sequence ID" value="NZ_VFOZ01000001.1"/>
</dbReference>
<dbReference type="InterPro" id="IPR008984">
    <property type="entry name" value="SMAD_FHA_dom_sf"/>
</dbReference>
<dbReference type="Proteomes" id="UP000316096">
    <property type="component" value="Unassembled WGS sequence"/>
</dbReference>
<feature type="domain" description="FHA" evidence="3">
    <location>
        <begin position="726"/>
        <end position="791"/>
    </location>
</feature>
<dbReference type="SUPFAM" id="SSF56399">
    <property type="entry name" value="ADP-ribosylation"/>
    <property type="match status" value="1"/>
</dbReference>
<evidence type="ECO:0000256" key="1">
    <source>
        <dbReference type="ARBA" id="ARBA00022553"/>
    </source>
</evidence>
<evidence type="ECO:0000259" key="3">
    <source>
        <dbReference type="PROSITE" id="PS50006"/>
    </source>
</evidence>
<keyword evidence="1" id="KW-0597">Phosphoprotein</keyword>
<sequence length="1554" mass="165508">MAGRQMDVTPSRIAASAQGIDDVGRRLAAGLTTCVDRLNALGCAWGDDDLGQAFFNGGSGSIGFRQARDGLLDAMGHLAFALRGHAVGGVRMARTYAAGEFGDDEAVAWRLDDTPDDYMLPQVGVADSLVRTVPPPPLVVQLLAWLQEMAVMCAWPRGDADGMDELAAAFDALGGVADDVTGVATRHGQAITGANIGEGIQAFATSFAKLTSDGDGHLVDAARGCRDLAEFCRYMGREIRAAQAHVLWGAIFVGALWAVSWLTPAGRIIQEAVGRVVGTFLRRVLLSAEMRAGLAGAMYVGGLNLVGQRVREDFGLQDGIDWASFGESAGLAFATGGAMGAVHRVLGFAGRRGNPVATFLAGTVRGRLVTNTALGAGVNVGLEAASGDGHVNWGKDLFMAGGMALNGEVMGAFKPTPHGGEPATGDGGVVPVRSGDRTHGTVHATGDPAVRSGDPRGPADGVRDVTGDPAPADGVFREASAGDPEPGVAGDGTGPAPVRLAGASAGTEPVAWPGHPDPVARPSGSAAGHETDPIVQPAHPEQQASGSRLADPGGPGPQRGGAPVGRLERPSGARLADPGESGVRREGEPVGRPGRPADPQPHVADPAGHPDTPVPPAWDEAARAGDTLVWARHDAAAGHSPAGETPALDSPVVPPLRHTRDGLLEQIAAMEQHRSAMAGDSDLADAALHHHHPDPEVAALDAAIVRKRQELDALGTTARPPAEVTVTIGGSSETLRVAPGERVILGRRYDPSVTDRYVSRTHAEFGVDADGRPWIRDLGSSNGTVVNHRRLGPGDPAHYLDSGDVVTLGRYTHLDFAVSHPEPGPGEALLLGRRVAEQYGLVMVADSDARDFFHAYTEIIGPGEPRPTGSDGPLTDLAHEVIGRKASFVDLLNLHNRAVELGYEPHRAHDRGELLDILRSASDPPTDDPMAWAGHRLGRAGGMAPLTDREASGLGLIQNHLTRGDAPDAAGYRRLVEVAHAAGFGDWSAHAAGHGARADRDAVLEMVRLVGNHDRFIIDNAHQMAEDLRGIRGFGDPAPGSERFPAHSPASEALAREVLGPDATVADLFDLEREARAMAYRPAAARTHDELVDLLKLADHDLTAGRRDQERLAFEETRQLFQIPERDDDTARIVSAMRGEPDAFAQERLESAARSGHLGAGALDAVRFGRLDPGDASLYDLARRVRPGLEVRDMIELHRYAEETGFRGAHDRQDLLTALRRADAALAPDHLIARRVAENLRIDRADAGALRDLMRAADPAGAHRPTLPRAVAHLNWLANRVRPGLPVSDLLADYRYLSGGARNHPGDRAGLIDALRRADRALHPSSERAQPTSALRTLPEVHVDARFVRDDAGPIERWPLSAGSPPSGPIDFTAASGQAPARLREHLEFFRASEEAPWYWGEVAERGQIRPLEVGWRLDRKALFRGDGRSADIVFTEGLRMPDRSRGYASDPELICTTRSVDTAMEFAIMFGRRDGDRWVYVLDAPGGYDIGGGQDEVKFLGGVDRRHIAGALRIPHDLPMRLDRLYDGRDLYRNRPQDQAEWVPNPYYDPSAR</sequence>
<dbReference type="Pfam" id="PF00498">
    <property type="entry name" value="FHA"/>
    <property type="match status" value="1"/>
</dbReference>
<comment type="caution">
    <text evidence="4">The sequence shown here is derived from an EMBL/GenBank/DDBJ whole genome shotgun (WGS) entry which is preliminary data.</text>
</comment>
<organism evidence="4 5">
    <name type="scientific">Actinoallomurus bryophytorum</name>
    <dbReference type="NCBI Taxonomy" id="1490222"/>
    <lineage>
        <taxon>Bacteria</taxon>
        <taxon>Bacillati</taxon>
        <taxon>Actinomycetota</taxon>
        <taxon>Actinomycetes</taxon>
        <taxon>Streptosporangiales</taxon>
        <taxon>Thermomonosporaceae</taxon>
        <taxon>Actinoallomurus</taxon>
    </lineage>
</organism>
<dbReference type="InterPro" id="IPR057746">
    <property type="entry name" value="CpnT-like_N"/>
</dbReference>
<dbReference type="SUPFAM" id="SSF49879">
    <property type="entry name" value="SMAD/FHA domain"/>
    <property type="match status" value="1"/>
</dbReference>